<keyword evidence="8" id="KW-1185">Reference proteome</keyword>
<sequence length="663" mass="72531">MDKTKQPMGKMRSIKTKLTLTIIPIVTILLLILVIVSYTLSAKIMQRNATDLLESSVKSQATRIESWLNENLSAFQSAKRSIETTNPAADQLQQVLEGYYKFDSDFPDGLFIADTDGNFYKASQSELSVTNPKEEIWFKEGLSRVNMAFGTPHTQGNEEVISASGIINTDGTVRVIAANLTLDRVATIVNSFISMEGANAFLVDKNTHKIIADREKSFVSQDLGEGSQPAIYQAVAKELKKTNEINLRLAKNLTVAKEVKGTDWILVSYIPEKIILADLAHLRTIMIVISILSILILGFIIERMTNRVVKPVKKMTSVIKTMADGDFTVSVNGKGNDEIAEMGRSIEGFIDYMRNMIQSITHISSGLQDQAKTSEKISKDMYDASESQSLSMDELNNTVDQLSLSVNDIAENAMQLAQIANDTKQNSTLVEEKMNQTVEISEKGRSEMQQVVHAMQNIQRSINELEASIGRVGTASSQIVQIIQIIGEIAHQTNLLSINASLEAARAGEAGKGFAVVATEINKLAKNSAESVSQITNLISEVNELVEAAVQQAGHSSDNILDSSQLIQTAVDSFDSIFQNIQQTSSLIQDVVDKIDLVDQVATNAAAISEEQAASSDEIHATSETTLTQAKHISGHSKNVATEARKLSDSSQQLASQVKRFRI</sequence>
<keyword evidence="1 3" id="KW-0807">Transducer</keyword>
<protein>
    <recommendedName>
        <fullName evidence="9">Methyl-accepting chemotaxis protein</fullName>
    </recommendedName>
</protein>
<evidence type="ECO:0000313" key="7">
    <source>
        <dbReference type="EMBL" id="EOW83847.1"/>
    </source>
</evidence>
<dbReference type="SMART" id="SM00283">
    <property type="entry name" value="MA"/>
    <property type="match status" value="1"/>
</dbReference>
<dbReference type="eggNOG" id="COG0840">
    <property type="taxonomic scope" value="Bacteria"/>
</dbReference>
<dbReference type="PATRIC" id="fig|1121865.3.peg.1595"/>
<dbReference type="PROSITE" id="PS50885">
    <property type="entry name" value="HAMP"/>
    <property type="match status" value="1"/>
</dbReference>
<keyword evidence="4" id="KW-1133">Transmembrane helix</keyword>
<evidence type="ECO:0000259" key="6">
    <source>
        <dbReference type="PROSITE" id="PS50885"/>
    </source>
</evidence>
<evidence type="ECO:0000256" key="1">
    <source>
        <dbReference type="ARBA" id="ARBA00023224"/>
    </source>
</evidence>
<dbReference type="Pfam" id="PF00015">
    <property type="entry name" value="MCPsignal"/>
    <property type="match status" value="1"/>
</dbReference>
<reference evidence="7 8" key="1">
    <citation type="submission" date="2013-03" db="EMBL/GenBank/DDBJ databases">
        <title>The Genome Sequence of Enterococcus columbae ATCC_51263 (PacBio/Illumina hybrid assembly).</title>
        <authorList>
            <consortium name="The Broad Institute Genomics Platform"/>
            <consortium name="The Broad Institute Genome Sequencing Center for Infectious Disease"/>
            <person name="Earl A."/>
            <person name="Russ C."/>
            <person name="Gilmore M."/>
            <person name="Surin D."/>
            <person name="Walker B."/>
            <person name="Young S."/>
            <person name="Zeng Q."/>
            <person name="Gargeya S."/>
            <person name="Fitzgerald M."/>
            <person name="Haas B."/>
            <person name="Abouelleil A."/>
            <person name="Allen A.W."/>
            <person name="Alvarado L."/>
            <person name="Arachchi H.M."/>
            <person name="Berlin A.M."/>
            <person name="Chapman S.B."/>
            <person name="Gainer-Dewar J."/>
            <person name="Goldberg J."/>
            <person name="Griggs A."/>
            <person name="Gujja S."/>
            <person name="Hansen M."/>
            <person name="Howarth C."/>
            <person name="Imamovic A."/>
            <person name="Ireland A."/>
            <person name="Larimer J."/>
            <person name="McCowan C."/>
            <person name="Murphy C."/>
            <person name="Pearson M."/>
            <person name="Poon T.W."/>
            <person name="Priest M."/>
            <person name="Roberts A."/>
            <person name="Saif S."/>
            <person name="Shea T."/>
            <person name="Sisk P."/>
            <person name="Sykes S."/>
            <person name="Wortman J."/>
            <person name="Nusbaum C."/>
            <person name="Birren B."/>
        </authorList>
    </citation>
    <scope>NUCLEOTIDE SEQUENCE [LARGE SCALE GENOMIC DNA]</scope>
    <source>
        <strain evidence="7 8">ATCC 51263</strain>
    </source>
</reference>
<feature type="domain" description="HAMP" evidence="6">
    <location>
        <begin position="306"/>
        <end position="358"/>
    </location>
</feature>
<dbReference type="PANTHER" id="PTHR32089">
    <property type="entry name" value="METHYL-ACCEPTING CHEMOTAXIS PROTEIN MCPB"/>
    <property type="match status" value="1"/>
</dbReference>
<dbReference type="AlphaFoldDB" id="S1N4F9"/>
<dbReference type="EMBL" id="ASWJ01000006">
    <property type="protein sequence ID" value="EOW83847.1"/>
    <property type="molecule type" value="Genomic_DNA"/>
</dbReference>
<dbReference type="CDD" id="cd06225">
    <property type="entry name" value="HAMP"/>
    <property type="match status" value="1"/>
</dbReference>
<dbReference type="GO" id="GO:0007165">
    <property type="term" value="P:signal transduction"/>
    <property type="evidence" value="ECO:0007669"/>
    <property type="project" value="UniProtKB-KW"/>
</dbReference>
<evidence type="ECO:0000256" key="4">
    <source>
        <dbReference type="SAM" id="Phobius"/>
    </source>
</evidence>
<organism evidence="7 8">
    <name type="scientific">Enterococcus columbae DSM 7374 = ATCC 51263</name>
    <dbReference type="NCBI Taxonomy" id="1121865"/>
    <lineage>
        <taxon>Bacteria</taxon>
        <taxon>Bacillati</taxon>
        <taxon>Bacillota</taxon>
        <taxon>Bacilli</taxon>
        <taxon>Lactobacillales</taxon>
        <taxon>Enterococcaceae</taxon>
        <taxon>Enterococcus</taxon>
    </lineage>
</organism>
<comment type="similarity">
    <text evidence="2">Belongs to the methyl-accepting chemotaxis (MCP) protein family.</text>
</comment>
<dbReference type="STRING" id="1121865.OMW_01651"/>
<dbReference type="GO" id="GO:0016020">
    <property type="term" value="C:membrane"/>
    <property type="evidence" value="ECO:0007669"/>
    <property type="project" value="InterPro"/>
</dbReference>
<dbReference type="InterPro" id="IPR003660">
    <property type="entry name" value="HAMP_dom"/>
</dbReference>
<dbReference type="InterPro" id="IPR004089">
    <property type="entry name" value="MCPsignal_dom"/>
</dbReference>
<dbReference type="Pfam" id="PF00672">
    <property type="entry name" value="HAMP"/>
    <property type="match status" value="1"/>
</dbReference>
<proteinExistence type="inferred from homology"/>
<evidence type="ECO:0000256" key="3">
    <source>
        <dbReference type="PROSITE-ProRule" id="PRU00284"/>
    </source>
</evidence>
<keyword evidence="4" id="KW-0812">Transmembrane</keyword>
<name>S1N4F9_9ENTE</name>
<gene>
    <name evidence="7" type="ORF">I568_01294</name>
</gene>
<dbReference type="OrthoDB" id="9760371at2"/>
<comment type="caution">
    <text evidence="7">The sequence shown here is derived from an EMBL/GenBank/DDBJ whole genome shotgun (WGS) entry which is preliminary data.</text>
</comment>
<dbReference type="SMART" id="SM00304">
    <property type="entry name" value="HAMP"/>
    <property type="match status" value="2"/>
</dbReference>
<dbReference type="SUPFAM" id="SSF58104">
    <property type="entry name" value="Methyl-accepting chemotaxis protein (MCP) signaling domain"/>
    <property type="match status" value="1"/>
</dbReference>
<feature type="transmembrane region" description="Helical" evidence="4">
    <location>
        <begin position="280"/>
        <end position="301"/>
    </location>
</feature>
<dbReference type="PANTHER" id="PTHR32089:SF112">
    <property type="entry name" value="LYSOZYME-LIKE PROTEIN-RELATED"/>
    <property type="match status" value="1"/>
</dbReference>
<dbReference type="Gene3D" id="1.10.287.950">
    <property type="entry name" value="Methyl-accepting chemotaxis protein"/>
    <property type="match status" value="1"/>
</dbReference>
<feature type="domain" description="Methyl-accepting transducer" evidence="5">
    <location>
        <begin position="363"/>
        <end position="620"/>
    </location>
</feature>
<keyword evidence="4" id="KW-0472">Membrane</keyword>
<evidence type="ECO:0000313" key="8">
    <source>
        <dbReference type="Proteomes" id="UP000014113"/>
    </source>
</evidence>
<dbReference type="Gene3D" id="1.10.8.500">
    <property type="entry name" value="HAMP domain in histidine kinase"/>
    <property type="match status" value="1"/>
</dbReference>
<evidence type="ECO:0008006" key="9">
    <source>
        <dbReference type="Google" id="ProtNLM"/>
    </source>
</evidence>
<dbReference type="Gene3D" id="3.30.450.20">
    <property type="entry name" value="PAS domain"/>
    <property type="match status" value="2"/>
</dbReference>
<dbReference type="RefSeq" id="WP_016183764.1">
    <property type="nucleotide sequence ID" value="NZ_JXKI01000005.1"/>
</dbReference>
<evidence type="ECO:0000256" key="2">
    <source>
        <dbReference type="ARBA" id="ARBA00029447"/>
    </source>
</evidence>
<dbReference type="Proteomes" id="UP000014113">
    <property type="component" value="Unassembled WGS sequence"/>
</dbReference>
<accession>S1N4F9</accession>
<dbReference type="PROSITE" id="PS50111">
    <property type="entry name" value="CHEMOTAXIS_TRANSDUC_2"/>
    <property type="match status" value="1"/>
</dbReference>
<evidence type="ECO:0000259" key="5">
    <source>
        <dbReference type="PROSITE" id="PS50111"/>
    </source>
</evidence>
<feature type="transmembrane region" description="Helical" evidence="4">
    <location>
        <begin position="20"/>
        <end position="40"/>
    </location>
</feature>